<dbReference type="RefSeq" id="WP_377045898.1">
    <property type="nucleotide sequence ID" value="NZ_JBHLUN010000013.1"/>
</dbReference>
<dbReference type="InterPro" id="IPR006311">
    <property type="entry name" value="TAT_signal"/>
</dbReference>
<dbReference type="EMBL" id="JBHLUN010000013">
    <property type="protein sequence ID" value="MFC0410146.1"/>
    <property type="molecule type" value="Genomic_DNA"/>
</dbReference>
<dbReference type="SUPFAM" id="SSF53850">
    <property type="entry name" value="Periplasmic binding protein-like II"/>
    <property type="match status" value="1"/>
</dbReference>
<dbReference type="PROSITE" id="PS51318">
    <property type="entry name" value="TAT"/>
    <property type="match status" value="1"/>
</dbReference>
<sequence>MTTGQHALERRGILRGAAAATTLALVPAALPRRARAQAGGGDTVNIINAAGNLTSAFEELMHQQNFFEKFGLRVKPLYVSDGSKLMGSVLSGQMDLCPLAGFSQVFPAVQRGAKLKITNGSVLLGQQTVFSAKPDIRSVEDLKGRTIGVGSLGAQLHQTVVALLLSKGIDPASVTFANIGSSADVFRAVVAGVVDAGPGQIDVIPQLPALGVHVVEGGDMWRNLRDYPFQGGFAADHVIASKRELLVRTLAAYGTMFRFLAGPDSRDAWFAARRAALGGKDEAFEASSDYQWRFFQTVQPFALDLAIPPERIAFLQALNVRLGVQPKPVPEEAAVDRSLPAEAVRLL</sequence>
<feature type="domain" description="SsuA/THI5-like" evidence="1">
    <location>
        <begin position="63"/>
        <end position="199"/>
    </location>
</feature>
<gene>
    <name evidence="2" type="ORF">ACFFGY_17980</name>
</gene>
<evidence type="ECO:0000313" key="3">
    <source>
        <dbReference type="Proteomes" id="UP001589865"/>
    </source>
</evidence>
<organism evidence="2 3">
    <name type="scientific">Roseomonas elaeocarpi</name>
    <dbReference type="NCBI Taxonomy" id="907779"/>
    <lineage>
        <taxon>Bacteria</taxon>
        <taxon>Pseudomonadati</taxon>
        <taxon>Pseudomonadota</taxon>
        <taxon>Alphaproteobacteria</taxon>
        <taxon>Acetobacterales</taxon>
        <taxon>Roseomonadaceae</taxon>
        <taxon>Roseomonas</taxon>
    </lineage>
</organism>
<evidence type="ECO:0000259" key="1">
    <source>
        <dbReference type="Pfam" id="PF09084"/>
    </source>
</evidence>
<accession>A0ABV6K0P6</accession>
<name>A0ABV6K0P6_9PROT</name>
<dbReference type="InterPro" id="IPR015168">
    <property type="entry name" value="SsuA/THI5"/>
</dbReference>
<evidence type="ECO:0000313" key="2">
    <source>
        <dbReference type="EMBL" id="MFC0410146.1"/>
    </source>
</evidence>
<dbReference type="Pfam" id="PF09084">
    <property type="entry name" value="NMT1"/>
    <property type="match status" value="1"/>
</dbReference>
<protein>
    <submittedName>
        <fullName evidence="2">ABC transporter substrate-binding protein</fullName>
    </submittedName>
</protein>
<keyword evidence="3" id="KW-1185">Reference proteome</keyword>
<proteinExistence type="predicted"/>
<dbReference type="Gene3D" id="3.40.190.10">
    <property type="entry name" value="Periplasmic binding protein-like II"/>
    <property type="match status" value="2"/>
</dbReference>
<dbReference type="Proteomes" id="UP001589865">
    <property type="component" value="Unassembled WGS sequence"/>
</dbReference>
<dbReference type="PANTHER" id="PTHR30024">
    <property type="entry name" value="ALIPHATIC SULFONATES-BINDING PROTEIN-RELATED"/>
    <property type="match status" value="1"/>
</dbReference>
<reference evidence="2 3" key="1">
    <citation type="submission" date="2024-09" db="EMBL/GenBank/DDBJ databases">
        <authorList>
            <person name="Sun Q."/>
            <person name="Mori K."/>
        </authorList>
    </citation>
    <scope>NUCLEOTIDE SEQUENCE [LARGE SCALE GENOMIC DNA]</scope>
    <source>
        <strain evidence="2 3">TBRC 5777</strain>
    </source>
</reference>
<comment type="caution">
    <text evidence="2">The sequence shown here is derived from an EMBL/GenBank/DDBJ whole genome shotgun (WGS) entry which is preliminary data.</text>
</comment>